<evidence type="ECO:0000313" key="1">
    <source>
        <dbReference type="EMBL" id="CCI44186.1"/>
    </source>
</evidence>
<dbReference type="InParanoid" id="A0A024GBE5"/>
<proteinExistence type="predicted"/>
<reference evidence="1 2" key="1">
    <citation type="submission" date="2012-05" db="EMBL/GenBank/DDBJ databases">
        <title>Recombination and specialization in a pathogen metapopulation.</title>
        <authorList>
            <person name="Gardiner A."/>
            <person name="Kemen E."/>
            <person name="Schultz-Larsen T."/>
            <person name="MacLean D."/>
            <person name="Van Oosterhout C."/>
            <person name="Jones J.D.G."/>
        </authorList>
    </citation>
    <scope>NUCLEOTIDE SEQUENCE [LARGE SCALE GENOMIC DNA]</scope>
    <source>
        <strain evidence="1 2">Ac Nc2</strain>
    </source>
</reference>
<protein>
    <submittedName>
        <fullName evidence="1">Uncharacterized protein</fullName>
    </submittedName>
</protein>
<dbReference type="AlphaFoldDB" id="A0A024GBE5"/>
<comment type="caution">
    <text evidence="1">The sequence shown here is derived from an EMBL/GenBank/DDBJ whole genome shotgun (WGS) entry which is preliminary data.</text>
</comment>
<dbReference type="Proteomes" id="UP000053237">
    <property type="component" value="Unassembled WGS sequence"/>
</dbReference>
<gene>
    <name evidence="1" type="ORF">BN9_049700</name>
</gene>
<dbReference type="EMBL" id="CAIX01000064">
    <property type="protein sequence ID" value="CCI44186.1"/>
    <property type="molecule type" value="Genomic_DNA"/>
</dbReference>
<accession>A0A024GBE5</accession>
<sequence length="78" mass="8826">MADVGLEKCYGYYRSKLDTSSFQNRASFNAPEAAIVRGHRSNCVVAYQKYDDSQSCRQCFLGKFGIPMDASTYPSYFL</sequence>
<evidence type="ECO:0000313" key="2">
    <source>
        <dbReference type="Proteomes" id="UP000053237"/>
    </source>
</evidence>
<keyword evidence="2" id="KW-1185">Reference proteome</keyword>
<name>A0A024GBE5_9STRA</name>
<organism evidence="1 2">
    <name type="scientific">Albugo candida</name>
    <dbReference type="NCBI Taxonomy" id="65357"/>
    <lineage>
        <taxon>Eukaryota</taxon>
        <taxon>Sar</taxon>
        <taxon>Stramenopiles</taxon>
        <taxon>Oomycota</taxon>
        <taxon>Peronosporomycetes</taxon>
        <taxon>Albuginales</taxon>
        <taxon>Albuginaceae</taxon>
        <taxon>Albugo</taxon>
    </lineage>
</organism>